<reference evidence="1" key="2">
    <citation type="submission" date="2021-08" db="EMBL/GenBank/DDBJ databases">
        <authorList>
            <person name="Tani A."/>
            <person name="Ola A."/>
            <person name="Ogura Y."/>
            <person name="Katsura K."/>
            <person name="Hayashi T."/>
        </authorList>
    </citation>
    <scope>NUCLEOTIDE SEQUENCE</scope>
    <source>
        <strain evidence="1">DSM 14458</strain>
    </source>
</reference>
<reference evidence="1" key="1">
    <citation type="journal article" date="2021" name="Front. Microbiol.">
        <title>Comprehensive Comparative Genomics and Phenotyping of Methylobacterium Species.</title>
        <authorList>
            <person name="Alessa O."/>
            <person name="Ogura Y."/>
            <person name="Fujitani Y."/>
            <person name="Takami H."/>
            <person name="Hayashi T."/>
            <person name="Sahin N."/>
            <person name="Tani A."/>
        </authorList>
    </citation>
    <scope>NUCLEOTIDE SEQUENCE</scope>
    <source>
        <strain evidence="1">DSM 14458</strain>
    </source>
</reference>
<accession>A0ABQ4V3R9</accession>
<name>A0ABQ4V3R9_9HYPH</name>
<dbReference type="RefSeq" id="WP_238308580.1">
    <property type="nucleotide sequence ID" value="NZ_BPRE01000018.1"/>
</dbReference>
<organism evidence="1 2">
    <name type="scientific">Methylorubrum suomiense</name>
    <dbReference type="NCBI Taxonomy" id="144191"/>
    <lineage>
        <taxon>Bacteria</taxon>
        <taxon>Pseudomonadati</taxon>
        <taxon>Pseudomonadota</taxon>
        <taxon>Alphaproteobacteria</taxon>
        <taxon>Hyphomicrobiales</taxon>
        <taxon>Methylobacteriaceae</taxon>
        <taxon>Methylorubrum</taxon>
    </lineage>
</organism>
<keyword evidence="2" id="KW-1185">Reference proteome</keyword>
<dbReference type="EMBL" id="BPRE01000018">
    <property type="protein sequence ID" value="GJE77882.1"/>
    <property type="molecule type" value="Genomic_DNA"/>
</dbReference>
<gene>
    <name evidence="1" type="ORF">BGCPKDLD_4490</name>
</gene>
<comment type="caution">
    <text evidence="1">The sequence shown here is derived from an EMBL/GenBank/DDBJ whole genome shotgun (WGS) entry which is preliminary data.</text>
</comment>
<dbReference type="Proteomes" id="UP001055093">
    <property type="component" value="Unassembled WGS sequence"/>
</dbReference>
<evidence type="ECO:0000313" key="2">
    <source>
        <dbReference type="Proteomes" id="UP001055093"/>
    </source>
</evidence>
<proteinExistence type="predicted"/>
<sequence length="218" mass="24665">MSYFVKRWFGRDDAAALNRVMEIAADIKRDLVQSDLLGVPPWHWIVDEMKCRNIRTYVNCLEAVHAVRESDPQGRIPKVDVSICIRMEERRILSQIAQQAGTIYLITSRTDLAKLLAVKLGVTVAKAYTIPPPASDPEEREGEMRRDGHLFEAYDRIRADLRNVRQGDVYFVAAGFLGKCYALDIKLQGGIAIDIGYVADLWTGFESRPEAEAPDIRL</sequence>
<evidence type="ECO:0000313" key="1">
    <source>
        <dbReference type="EMBL" id="GJE77882.1"/>
    </source>
</evidence>
<protein>
    <submittedName>
        <fullName evidence="1">Uncharacterized protein</fullName>
    </submittedName>
</protein>